<reference evidence="4" key="1">
    <citation type="submission" date="2009-09" db="EMBL/GenBank/DDBJ databases">
        <authorList>
            <person name="Weinstock G."/>
            <person name="Sodergren E."/>
            <person name="Clifton S."/>
            <person name="Fulton L."/>
            <person name="Fulton B."/>
            <person name="Courtney L."/>
            <person name="Fronick C."/>
            <person name="Harrison M."/>
            <person name="Strong C."/>
            <person name="Farmer C."/>
            <person name="Delahaunty K."/>
            <person name="Markovic C."/>
            <person name="Hall O."/>
            <person name="Minx P."/>
            <person name="Tomlinson C."/>
            <person name="Mitreva M."/>
            <person name="Nelson J."/>
            <person name="Hou S."/>
            <person name="Wollam A."/>
            <person name="Pepin K.H."/>
            <person name="Johnson M."/>
            <person name="Bhonagiri V."/>
            <person name="Nash W.E."/>
            <person name="Warren W."/>
            <person name="Chinwalla A."/>
            <person name="Mardis E.R."/>
            <person name="Wilson R.K."/>
        </authorList>
    </citation>
    <scope>NUCLEOTIDE SEQUENCE [LARGE SCALE GENOMIC DNA]</scope>
    <source>
        <strain evidence="4">DSM 20583</strain>
    </source>
</reference>
<sequence length="158" mass="18011">MEVLAMKEEIREIIDYYSKQRNPQEQENIVAMLREIQEAEGCITMKVQEEAAEALGVKPSVLSCIIKRYPSLKEADYAHEMVLCTGKSCQCKNSMEILDMVRKEFGISKDGISADGSFHLTTRNCLKQCRTSPNMLLDGELYANLTKEKVISLLEKRR</sequence>
<organism evidence="4 5">
    <name type="scientific">Blautia hansenii DSM 20583</name>
    <dbReference type="NCBI Taxonomy" id="537007"/>
    <lineage>
        <taxon>Bacteria</taxon>
        <taxon>Bacillati</taxon>
        <taxon>Bacillota</taxon>
        <taxon>Clostridia</taxon>
        <taxon>Lachnospirales</taxon>
        <taxon>Lachnospiraceae</taxon>
        <taxon>Blautia</taxon>
    </lineage>
</organism>
<evidence type="ECO:0000313" key="4">
    <source>
        <dbReference type="EMBL" id="EEX21592.1"/>
    </source>
</evidence>
<evidence type="ECO:0000313" key="5">
    <source>
        <dbReference type="Proteomes" id="UP000003755"/>
    </source>
</evidence>
<keyword evidence="5" id="KW-1185">Reference proteome</keyword>
<evidence type="ECO:0000256" key="2">
    <source>
        <dbReference type="ARBA" id="ARBA00023004"/>
    </source>
</evidence>
<protein>
    <submittedName>
        <fullName evidence="4">Respiratory-chain NADH dehydrogenase 24 Kd subunit</fullName>
    </submittedName>
</protein>
<gene>
    <name evidence="4" type="ORF">BLAHAN_05619</name>
</gene>
<dbReference type="InterPro" id="IPR028431">
    <property type="entry name" value="NADP_DH_HndA-like"/>
</dbReference>
<dbReference type="Gene3D" id="3.40.30.10">
    <property type="entry name" value="Glutaredoxin"/>
    <property type="match status" value="1"/>
</dbReference>
<dbReference type="InterPro" id="IPR042128">
    <property type="entry name" value="NuoE_dom"/>
</dbReference>
<comment type="caution">
    <text evidence="4">The sequence shown here is derived from an EMBL/GenBank/DDBJ whole genome shotgun (WGS) entry which is preliminary data.</text>
</comment>
<dbReference type="eggNOG" id="COG1905">
    <property type="taxonomic scope" value="Bacteria"/>
</dbReference>
<dbReference type="InterPro" id="IPR036249">
    <property type="entry name" value="Thioredoxin-like_sf"/>
</dbReference>
<dbReference type="PANTHER" id="PTHR43342">
    <property type="entry name" value="NADH-QUINONE OXIDOREDUCTASE, E SUBUNIT"/>
    <property type="match status" value="1"/>
</dbReference>
<dbReference type="STRING" id="537007.BLAHAN_05619"/>
<dbReference type="Proteomes" id="UP000003755">
    <property type="component" value="Unassembled WGS sequence"/>
</dbReference>
<dbReference type="GO" id="GO:0051536">
    <property type="term" value="F:iron-sulfur cluster binding"/>
    <property type="evidence" value="ECO:0007669"/>
    <property type="project" value="UniProtKB-KW"/>
</dbReference>
<dbReference type="PANTHER" id="PTHR43342:SF1">
    <property type="entry name" value="BIFURCATING [FEFE] HYDROGENASE GAMMA SUBUNIT"/>
    <property type="match status" value="1"/>
</dbReference>
<dbReference type="EMBL" id="ABYU02000017">
    <property type="protein sequence ID" value="EEX21592.1"/>
    <property type="molecule type" value="Genomic_DNA"/>
</dbReference>
<keyword evidence="3" id="KW-0411">Iron-sulfur</keyword>
<evidence type="ECO:0000256" key="1">
    <source>
        <dbReference type="ARBA" id="ARBA00022723"/>
    </source>
</evidence>
<dbReference type="Gene3D" id="1.10.10.1590">
    <property type="entry name" value="NADH-quinone oxidoreductase subunit E"/>
    <property type="match status" value="1"/>
</dbReference>
<accession>C9L8A0</accession>
<name>C9L8A0_BLAHA</name>
<proteinExistence type="predicted"/>
<keyword evidence="2" id="KW-0408">Iron</keyword>
<dbReference type="GO" id="GO:0046872">
    <property type="term" value="F:metal ion binding"/>
    <property type="evidence" value="ECO:0007669"/>
    <property type="project" value="UniProtKB-KW"/>
</dbReference>
<dbReference type="Pfam" id="PF01257">
    <property type="entry name" value="2Fe-2S_thioredx"/>
    <property type="match status" value="1"/>
</dbReference>
<keyword evidence="1" id="KW-0479">Metal-binding</keyword>
<dbReference type="HOGENOM" id="CLU_054362_2_1_9"/>
<evidence type="ECO:0000256" key="3">
    <source>
        <dbReference type="ARBA" id="ARBA00023014"/>
    </source>
</evidence>
<dbReference type="SUPFAM" id="SSF52833">
    <property type="entry name" value="Thioredoxin-like"/>
    <property type="match status" value="1"/>
</dbReference>
<dbReference type="InterPro" id="IPR041921">
    <property type="entry name" value="NuoE_N"/>
</dbReference>
<dbReference type="AlphaFoldDB" id="C9L8A0"/>
<dbReference type="CDD" id="cd03064">
    <property type="entry name" value="TRX_Fd_NuoE"/>
    <property type="match status" value="1"/>
</dbReference>